<dbReference type="AlphaFoldDB" id="A0A401SGR0"/>
<organism evidence="2 3">
    <name type="scientific">Chiloscyllium punctatum</name>
    <name type="common">Brownbanded bambooshark</name>
    <name type="synonym">Hemiscyllium punctatum</name>
    <dbReference type="NCBI Taxonomy" id="137246"/>
    <lineage>
        <taxon>Eukaryota</taxon>
        <taxon>Metazoa</taxon>
        <taxon>Chordata</taxon>
        <taxon>Craniata</taxon>
        <taxon>Vertebrata</taxon>
        <taxon>Chondrichthyes</taxon>
        <taxon>Elasmobranchii</taxon>
        <taxon>Galeomorphii</taxon>
        <taxon>Galeoidea</taxon>
        <taxon>Orectolobiformes</taxon>
        <taxon>Hemiscylliidae</taxon>
        <taxon>Chiloscyllium</taxon>
    </lineage>
</organism>
<dbReference type="EMBL" id="BEZZ01000254">
    <property type="protein sequence ID" value="GCC29530.1"/>
    <property type="molecule type" value="Genomic_DNA"/>
</dbReference>
<evidence type="ECO:0000256" key="1">
    <source>
        <dbReference type="SAM" id="MobiDB-lite"/>
    </source>
</evidence>
<comment type="caution">
    <text evidence="2">The sequence shown here is derived from an EMBL/GenBank/DDBJ whole genome shotgun (WGS) entry which is preliminary data.</text>
</comment>
<keyword evidence="3" id="KW-1185">Reference proteome</keyword>
<feature type="region of interest" description="Disordered" evidence="1">
    <location>
        <begin position="108"/>
        <end position="128"/>
    </location>
</feature>
<proteinExistence type="predicted"/>
<gene>
    <name evidence="2" type="ORF">chiPu_0007972</name>
</gene>
<evidence type="ECO:0000313" key="2">
    <source>
        <dbReference type="EMBL" id="GCC29530.1"/>
    </source>
</evidence>
<sequence>MPRCANSIVELEKRCASAQTDEEILRPYIQYYLPFWEPSPGAGLRGSADQIKDEIKTIVEEPVQIPHPPGEVNIDRAQIFYNKIFPVEIQKGMAMTIREAKTIEENETQEANTYIDKSHSSLPMSDHQ</sequence>
<accession>A0A401SGR0</accession>
<name>A0A401SGR0_CHIPU</name>
<protein>
    <submittedName>
        <fullName evidence="2">Uncharacterized protein</fullName>
    </submittedName>
</protein>
<evidence type="ECO:0000313" key="3">
    <source>
        <dbReference type="Proteomes" id="UP000287033"/>
    </source>
</evidence>
<reference evidence="2 3" key="1">
    <citation type="journal article" date="2018" name="Nat. Ecol. Evol.">
        <title>Shark genomes provide insights into elasmobranch evolution and the origin of vertebrates.</title>
        <authorList>
            <person name="Hara Y"/>
            <person name="Yamaguchi K"/>
            <person name="Onimaru K"/>
            <person name="Kadota M"/>
            <person name="Koyanagi M"/>
            <person name="Keeley SD"/>
            <person name="Tatsumi K"/>
            <person name="Tanaka K"/>
            <person name="Motone F"/>
            <person name="Kageyama Y"/>
            <person name="Nozu R"/>
            <person name="Adachi N"/>
            <person name="Nishimura O"/>
            <person name="Nakagawa R"/>
            <person name="Tanegashima C"/>
            <person name="Kiyatake I"/>
            <person name="Matsumoto R"/>
            <person name="Murakumo K"/>
            <person name="Nishida K"/>
            <person name="Terakita A"/>
            <person name="Kuratani S"/>
            <person name="Sato K"/>
            <person name="Hyodo S Kuraku.S."/>
        </authorList>
    </citation>
    <scope>NUCLEOTIDE SEQUENCE [LARGE SCALE GENOMIC DNA]</scope>
</reference>
<dbReference type="Proteomes" id="UP000287033">
    <property type="component" value="Unassembled WGS sequence"/>
</dbReference>